<dbReference type="InterPro" id="IPR023214">
    <property type="entry name" value="HAD_sf"/>
</dbReference>
<dbReference type="InterPro" id="IPR051540">
    <property type="entry name" value="S-2-haloacid_dehalogenase"/>
</dbReference>
<dbReference type="SFLD" id="SFLDG01129">
    <property type="entry name" value="C1.5:_HAD__Beta-PGM__Phosphata"/>
    <property type="match status" value="1"/>
</dbReference>
<name>A0ABU7UWK0_9GAMM</name>
<dbReference type="Gene3D" id="1.10.150.240">
    <property type="entry name" value="Putative phosphatase, domain 2"/>
    <property type="match status" value="1"/>
</dbReference>
<dbReference type="Gene3D" id="3.40.50.1000">
    <property type="entry name" value="HAD superfamily/HAD-like"/>
    <property type="match status" value="1"/>
</dbReference>
<dbReference type="Pfam" id="PF00702">
    <property type="entry name" value="Hydrolase"/>
    <property type="match status" value="1"/>
</dbReference>
<reference evidence="2 3" key="1">
    <citation type="submission" date="2024-01" db="EMBL/GenBank/DDBJ databases">
        <title>Novel species of the genus Luteimonas isolated from rivers.</title>
        <authorList>
            <person name="Lu H."/>
        </authorList>
    </citation>
    <scope>NUCLEOTIDE SEQUENCE [LARGE SCALE GENOMIC DNA]</scope>
    <source>
        <strain evidence="2 3">FXH3W</strain>
    </source>
</reference>
<dbReference type="GO" id="GO:0016787">
    <property type="term" value="F:hydrolase activity"/>
    <property type="evidence" value="ECO:0007669"/>
    <property type="project" value="UniProtKB-KW"/>
</dbReference>
<accession>A0ABU7UWK0</accession>
<gene>
    <name evidence="2" type="ORF">V3390_01445</name>
</gene>
<evidence type="ECO:0000256" key="1">
    <source>
        <dbReference type="ARBA" id="ARBA00022801"/>
    </source>
</evidence>
<dbReference type="SFLD" id="SFLDS00003">
    <property type="entry name" value="Haloacid_Dehalogenase"/>
    <property type="match status" value="1"/>
</dbReference>
<sequence length="243" mass="27027">MSIRMVGFDADDTLWRSQDYFDEAQAAYEAIMGEYLDLQRQEVQAHLLQIERQNVGLYGYGAKGMTLSMLQAAVEITQDRISARDIHRILELGRGLLTHPVELLDGIEDAVRALGTRHDLVLITKGDLFHQEAKVRQATLTPQFQRIEIVSEKDTSTYSRLLREFEVEPSEFLMIGNSLKSDILPVVELGGWGVHVPYHSTWALEHAEAPRGEAASRLRVVSDASGLVAAVDALVELAQAATS</sequence>
<dbReference type="RefSeq" id="WP_331689744.1">
    <property type="nucleotide sequence ID" value="NZ_JAZHBN010000005.1"/>
</dbReference>
<dbReference type="Proteomes" id="UP001356170">
    <property type="component" value="Unassembled WGS sequence"/>
</dbReference>
<organism evidence="2 3">
    <name type="scientific">Aquilutibacter rugosus</name>
    <dbReference type="NCBI Taxonomy" id="3115820"/>
    <lineage>
        <taxon>Bacteria</taxon>
        <taxon>Pseudomonadati</taxon>
        <taxon>Pseudomonadota</taxon>
        <taxon>Gammaproteobacteria</taxon>
        <taxon>Lysobacterales</taxon>
        <taxon>Lysobacteraceae</taxon>
        <taxon>Aquilutibacter</taxon>
    </lineage>
</organism>
<evidence type="ECO:0000313" key="3">
    <source>
        <dbReference type="Proteomes" id="UP001356170"/>
    </source>
</evidence>
<protein>
    <submittedName>
        <fullName evidence="2">HAD family hydrolase</fullName>
    </submittedName>
</protein>
<comment type="caution">
    <text evidence="2">The sequence shown here is derived from an EMBL/GenBank/DDBJ whole genome shotgun (WGS) entry which is preliminary data.</text>
</comment>
<keyword evidence="1 2" id="KW-0378">Hydrolase</keyword>
<dbReference type="PANTHER" id="PTHR43316">
    <property type="entry name" value="HYDROLASE, HALOACID DELAHOGENASE-RELATED"/>
    <property type="match status" value="1"/>
</dbReference>
<proteinExistence type="predicted"/>
<dbReference type="PANTHER" id="PTHR43316:SF8">
    <property type="entry name" value="HAD FAMILY HYDROLASE"/>
    <property type="match status" value="1"/>
</dbReference>
<dbReference type="InterPro" id="IPR023198">
    <property type="entry name" value="PGP-like_dom2"/>
</dbReference>
<keyword evidence="3" id="KW-1185">Reference proteome</keyword>
<dbReference type="EMBL" id="JAZHBO010000001">
    <property type="protein sequence ID" value="MEF2154906.1"/>
    <property type="molecule type" value="Genomic_DNA"/>
</dbReference>
<dbReference type="SUPFAM" id="SSF56784">
    <property type="entry name" value="HAD-like"/>
    <property type="match status" value="1"/>
</dbReference>
<dbReference type="InterPro" id="IPR036412">
    <property type="entry name" value="HAD-like_sf"/>
</dbReference>
<evidence type="ECO:0000313" key="2">
    <source>
        <dbReference type="EMBL" id="MEF2154906.1"/>
    </source>
</evidence>